<dbReference type="EMBL" id="JAUSVX010000019">
    <property type="protein sequence ID" value="MDQ0473958.1"/>
    <property type="molecule type" value="Genomic_DNA"/>
</dbReference>
<evidence type="ECO:0000256" key="8">
    <source>
        <dbReference type="SAM" id="Phobius"/>
    </source>
</evidence>
<dbReference type="Gene3D" id="1.10.3470.10">
    <property type="entry name" value="ABC transporter involved in vitamin B12 uptake, BtuC"/>
    <property type="match status" value="1"/>
</dbReference>
<feature type="transmembrane region" description="Helical" evidence="8">
    <location>
        <begin position="138"/>
        <end position="159"/>
    </location>
</feature>
<dbReference type="PANTHER" id="PTHR30472">
    <property type="entry name" value="FERRIC ENTEROBACTIN TRANSPORT SYSTEM PERMEASE PROTEIN"/>
    <property type="match status" value="1"/>
</dbReference>
<comment type="similarity">
    <text evidence="2">Belongs to the binding-protein-dependent transport system permease family. FecCD subfamily.</text>
</comment>
<feature type="transmembrane region" description="Helical" evidence="8">
    <location>
        <begin position="107"/>
        <end position="126"/>
    </location>
</feature>
<keyword evidence="10" id="KW-1185">Reference proteome</keyword>
<dbReference type="RefSeq" id="WP_307282772.1">
    <property type="nucleotide sequence ID" value="NZ_JAUSVX010000019.1"/>
</dbReference>
<evidence type="ECO:0000256" key="3">
    <source>
        <dbReference type="ARBA" id="ARBA00022448"/>
    </source>
</evidence>
<reference evidence="9 10" key="1">
    <citation type="submission" date="2023-07" db="EMBL/GenBank/DDBJ databases">
        <title>Genomic Encyclopedia of Type Strains, Phase IV (KMG-IV): sequencing the most valuable type-strain genomes for metagenomic binning, comparative biology and taxonomic classification.</title>
        <authorList>
            <person name="Goeker M."/>
        </authorList>
    </citation>
    <scope>NUCLEOTIDE SEQUENCE [LARGE SCALE GENOMIC DNA]</scope>
    <source>
        <strain evidence="9 10">DSM 19619</strain>
    </source>
</reference>
<evidence type="ECO:0000256" key="1">
    <source>
        <dbReference type="ARBA" id="ARBA00004651"/>
    </source>
</evidence>
<keyword evidence="5 8" id="KW-0812">Transmembrane</keyword>
<evidence type="ECO:0000313" key="9">
    <source>
        <dbReference type="EMBL" id="MDQ0473958.1"/>
    </source>
</evidence>
<evidence type="ECO:0000313" key="10">
    <source>
        <dbReference type="Proteomes" id="UP001242480"/>
    </source>
</evidence>
<name>A0ABU0JI40_9HYPH</name>
<evidence type="ECO:0000256" key="4">
    <source>
        <dbReference type="ARBA" id="ARBA00022475"/>
    </source>
</evidence>
<dbReference type="Proteomes" id="UP001242480">
    <property type="component" value="Unassembled WGS sequence"/>
</dbReference>
<comment type="caution">
    <text evidence="9">The sequence shown here is derived from an EMBL/GenBank/DDBJ whole genome shotgun (WGS) entry which is preliminary data.</text>
</comment>
<evidence type="ECO:0000256" key="2">
    <source>
        <dbReference type="ARBA" id="ARBA00007935"/>
    </source>
</evidence>
<dbReference type="InterPro" id="IPR000522">
    <property type="entry name" value="ABC_transptr_permease_BtuC"/>
</dbReference>
<dbReference type="InterPro" id="IPR037294">
    <property type="entry name" value="ABC_BtuC-like"/>
</dbReference>
<evidence type="ECO:0000256" key="6">
    <source>
        <dbReference type="ARBA" id="ARBA00022989"/>
    </source>
</evidence>
<protein>
    <submittedName>
        <fullName evidence="9">Iron complex transport system permease protein</fullName>
    </submittedName>
</protein>
<feature type="transmembrane region" description="Helical" evidence="8">
    <location>
        <begin position="227"/>
        <end position="247"/>
    </location>
</feature>
<feature type="transmembrane region" description="Helical" evidence="8">
    <location>
        <begin position="267"/>
        <end position="287"/>
    </location>
</feature>
<keyword evidence="4" id="KW-1003">Cell membrane</keyword>
<dbReference type="PANTHER" id="PTHR30472:SF1">
    <property type="entry name" value="FE(3+) DICITRATE TRANSPORT SYSTEM PERMEASE PROTEIN FECC-RELATED"/>
    <property type="match status" value="1"/>
</dbReference>
<gene>
    <name evidence="9" type="ORF">QO011_006997</name>
</gene>
<feature type="transmembrane region" description="Helical" evidence="8">
    <location>
        <begin position="179"/>
        <end position="199"/>
    </location>
</feature>
<organism evidence="9 10">
    <name type="scientific">Labrys wisconsinensis</name>
    <dbReference type="NCBI Taxonomy" id="425677"/>
    <lineage>
        <taxon>Bacteria</taxon>
        <taxon>Pseudomonadati</taxon>
        <taxon>Pseudomonadota</taxon>
        <taxon>Alphaproteobacteria</taxon>
        <taxon>Hyphomicrobiales</taxon>
        <taxon>Xanthobacteraceae</taxon>
        <taxon>Labrys</taxon>
    </lineage>
</organism>
<keyword evidence="3" id="KW-0813">Transport</keyword>
<dbReference type="Pfam" id="PF01032">
    <property type="entry name" value="FecCD"/>
    <property type="match status" value="1"/>
</dbReference>
<evidence type="ECO:0000256" key="7">
    <source>
        <dbReference type="ARBA" id="ARBA00023136"/>
    </source>
</evidence>
<accession>A0ABU0JI40</accession>
<keyword evidence="6 8" id="KW-1133">Transmembrane helix</keyword>
<dbReference type="CDD" id="cd06550">
    <property type="entry name" value="TM_ABC_iron-siderophores_like"/>
    <property type="match status" value="1"/>
</dbReference>
<sequence length="324" mass="33090">MTMGVVIAAVFVIAGGLLVGARPLAPQALVSALLWPDGKIDSILVWTLRLPRSLAAFIGGAGLGVSGYLLQTLTRNPLAGPGLTGVMSGAVAPIVFCFVFLPWLSSVFYPLVGMAGGLGAALATFWIARGARGRPLHLALGGIGVSLFLGAITTYLLILSGQLAPSLLFWLAGGFQGRTWTQLASMAPWVILATAGALASHRALGLLALSEEAAAGMGLQLAVWKPFLLLLAILPVAGIVPVAGPVAFVGLATPHIARLLNPHSPGWTVALTASLGGLMVAAADIVARSIALPRELPVGIITALIGGPVFIYLAQRRSFALGGP</sequence>
<feature type="transmembrane region" description="Helical" evidence="8">
    <location>
        <begin position="82"/>
        <end position="101"/>
    </location>
</feature>
<feature type="transmembrane region" description="Helical" evidence="8">
    <location>
        <begin position="296"/>
        <end position="314"/>
    </location>
</feature>
<feature type="transmembrane region" description="Helical" evidence="8">
    <location>
        <begin position="50"/>
        <end position="70"/>
    </location>
</feature>
<keyword evidence="7 8" id="KW-0472">Membrane</keyword>
<evidence type="ECO:0000256" key="5">
    <source>
        <dbReference type="ARBA" id="ARBA00022692"/>
    </source>
</evidence>
<comment type="subcellular location">
    <subcellularLocation>
        <location evidence="1">Cell membrane</location>
        <topology evidence="1">Multi-pass membrane protein</topology>
    </subcellularLocation>
</comment>
<proteinExistence type="inferred from homology"/>
<dbReference type="SUPFAM" id="SSF81345">
    <property type="entry name" value="ABC transporter involved in vitamin B12 uptake, BtuC"/>
    <property type="match status" value="1"/>
</dbReference>